<keyword evidence="3" id="KW-0342">GTP-binding</keyword>
<sequence length="522" mass="59053">MAAGKPHPLSRMSSKDFIPPSMSLRFVLIGNSWSAKCLFGNVLLGQSRFLREEEPESCVSVRGQVKERDLVLINTPNLLLPSTSQNKLTQLIKHCVRLSAPGPHLFLLVLESETFTEEQNVRLRKILEYFSGQSFAHSVVMEPNLRDAGDWVNYMNQRTLEGLVKECRGHFLWKKTTEPSELLHFLEKTVKNNEDQHVSCGPLTSDPSATDSAFRIVLFGKSEQKKTIVGNLLISKTGALFQKSSLSTRCDVISGVWRSDSMTVVKTPNFFRMSDEAIREEMRRCVDFCRPGPNVLLLLMKPSTFTHRKKQVLLSIFWLFEQDAFKHSMVIKTHDLKECQSVNQLINNCDGRQFNLSEDNQTTLREKVRSIVSKNRESFLTLAGENQRPEIKPIRRHLNLVLCGRRGAGKTSAAKVILGQTELQWVSSSSECVRNQGEVCGRWLSLVELPALYGKAPQEVMEESFRCISLCDPEGVHAFLLVLPVGPLTDEDKGELQTIQDTFSSDFTMILFTRKQRHPGAP</sequence>
<dbReference type="Gene3D" id="3.40.50.300">
    <property type="entry name" value="P-loop containing nucleotide triphosphate hydrolases"/>
    <property type="match status" value="3"/>
</dbReference>
<dbReference type="InterPro" id="IPR006703">
    <property type="entry name" value="G_AIG1"/>
</dbReference>
<keyword evidence="2" id="KW-0547">Nucleotide-binding</keyword>
<dbReference type="KEGG" id="nfu:107386299"/>
<dbReference type="Pfam" id="PF04548">
    <property type="entry name" value="AIG1"/>
    <property type="match status" value="3"/>
</dbReference>
<evidence type="ECO:0000256" key="1">
    <source>
        <dbReference type="ARBA" id="ARBA00008535"/>
    </source>
</evidence>
<proteinExistence type="inferred from homology"/>
<feature type="domain" description="AIG1-type G" evidence="4">
    <location>
        <begin position="398"/>
        <end position="517"/>
    </location>
</feature>
<reference evidence="5" key="1">
    <citation type="submission" date="2020-03" db="EMBL/GenBank/DDBJ databases">
        <title>Intra-Species Differences in Population Size shape Life History and Genome Evolution.</title>
        <authorList>
            <person name="Willemsen D."/>
            <person name="Cui R."/>
            <person name="Valenzano D.R."/>
        </authorList>
    </citation>
    <scope>NUCLEOTIDE SEQUENCE</scope>
    <source>
        <strain evidence="5">GRZ</strain>
        <tissue evidence="5">Whole</tissue>
    </source>
</reference>
<evidence type="ECO:0000256" key="2">
    <source>
        <dbReference type="ARBA" id="ARBA00022741"/>
    </source>
</evidence>
<comment type="caution">
    <text evidence="5">The sequence shown here is derived from an EMBL/GenBank/DDBJ whole genome shotgun (WGS) entry which is preliminary data.</text>
</comment>
<dbReference type="PANTHER" id="PTHR10903:SF188">
    <property type="entry name" value="GTPASE IMAP FAMILY MEMBER 2-LIKE-RELATED"/>
    <property type="match status" value="1"/>
</dbReference>
<accession>A0A9D2XNC3</accession>
<dbReference type="InterPro" id="IPR045058">
    <property type="entry name" value="GIMA/IAN/Toc"/>
</dbReference>
<feature type="domain" description="AIG1-type G" evidence="4">
    <location>
        <begin position="215"/>
        <end position="347"/>
    </location>
</feature>
<gene>
    <name evidence="5" type="ORF">G4P62_010733</name>
</gene>
<evidence type="ECO:0000256" key="3">
    <source>
        <dbReference type="ARBA" id="ARBA00023134"/>
    </source>
</evidence>
<name>A0A9D2XNC3_NOTFU</name>
<evidence type="ECO:0000313" key="5">
    <source>
        <dbReference type="EMBL" id="KAF7205392.1"/>
    </source>
</evidence>
<protein>
    <submittedName>
        <fullName evidence="5">GTPase IMAP family member 8-like</fullName>
    </submittedName>
</protein>
<evidence type="ECO:0000313" key="6">
    <source>
        <dbReference type="Proteomes" id="UP000822369"/>
    </source>
</evidence>
<dbReference type="EMBL" id="JAAVVJ010000015">
    <property type="protein sequence ID" value="KAF7205392.1"/>
    <property type="molecule type" value="Genomic_DNA"/>
</dbReference>
<dbReference type="PANTHER" id="PTHR10903">
    <property type="entry name" value="GTPASE, IMAP FAMILY MEMBER-RELATED"/>
    <property type="match status" value="1"/>
</dbReference>
<comment type="similarity">
    <text evidence="1">Belongs to the TRAFAC class TrmE-Era-EngA-EngB-Septin-like GTPase superfamily. AIG1/Toc34/Toc159-like paraseptin GTPase family. IAN subfamily.</text>
</comment>
<dbReference type="Proteomes" id="UP000822369">
    <property type="component" value="Chromosome 15"/>
</dbReference>
<evidence type="ECO:0000259" key="4">
    <source>
        <dbReference type="Pfam" id="PF04548"/>
    </source>
</evidence>
<organism evidence="5 6">
    <name type="scientific">Nothobranchius furzeri</name>
    <name type="common">Turquoise killifish</name>
    <dbReference type="NCBI Taxonomy" id="105023"/>
    <lineage>
        <taxon>Eukaryota</taxon>
        <taxon>Metazoa</taxon>
        <taxon>Chordata</taxon>
        <taxon>Craniata</taxon>
        <taxon>Vertebrata</taxon>
        <taxon>Euteleostomi</taxon>
        <taxon>Actinopterygii</taxon>
        <taxon>Neopterygii</taxon>
        <taxon>Teleostei</taxon>
        <taxon>Neoteleostei</taxon>
        <taxon>Acanthomorphata</taxon>
        <taxon>Ovalentaria</taxon>
        <taxon>Atherinomorphae</taxon>
        <taxon>Cyprinodontiformes</taxon>
        <taxon>Nothobranchiidae</taxon>
        <taxon>Nothobranchius</taxon>
    </lineage>
</organism>
<dbReference type="SUPFAM" id="SSF52540">
    <property type="entry name" value="P-loop containing nucleoside triphosphate hydrolases"/>
    <property type="match status" value="2"/>
</dbReference>
<dbReference type="InterPro" id="IPR027417">
    <property type="entry name" value="P-loop_NTPase"/>
</dbReference>
<dbReference type="GO" id="GO:0005525">
    <property type="term" value="F:GTP binding"/>
    <property type="evidence" value="ECO:0007669"/>
    <property type="project" value="UniProtKB-KW"/>
</dbReference>
<dbReference type="AlphaFoldDB" id="A0A9D2XNC3"/>
<dbReference type="OMA" id="SECKHEF"/>
<feature type="domain" description="AIG1-type G" evidence="4">
    <location>
        <begin position="25"/>
        <end position="171"/>
    </location>
</feature>